<dbReference type="EMBL" id="SMQX01000003">
    <property type="protein sequence ID" value="TLC25975.1"/>
    <property type="molecule type" value="Genomic_DNA"/>
</dbReference>
<dbReference type="Pfam" id="PF13175">
    <property type="entry name" value="AAA_15"/>
    <property type="match status" value="1"/>
</dbReference>
<protein>
    <submittedName>
        <fullName evidence="2">ATP-binding cassette domain-containing protein</fullName>
    </submittedName>
</protein>
<dbReference type="Gene3D" id="3.40.50.300">
    <property type="entry name" value="P-loop containing nucleotide triphosphate hydrolases"/>
    <property type="match status" value="1"/>
</dbReference>
<dbReference type="GO" id="GO:0006302">
    <property type="term" value="P:double-strand break repair"/>
    <property type="evidence" value="ECO:0007669"/>
    <property type="project" value="TreeGrafter"/>
</dbReference>
<evidence type="ECO:0000313" key="2">
    <source>
        <dbReference type="EMBL" id="TLC25975.1"/>
    </source>
</evidence>
<dbReference type="PANTHER" id="PTHR32182:SF23">
    <property type="entry name" value="ATP BINDING PROTEIN"/>
    <property type="match status" value="1"/>
</dbReference>
<dbReference type="AlphaFoldDB" id="A0A6D2C1A1"/>
<gene>
    <name evidence="2" type="ORF">E2E98_10700</name>
</gene>
<dbReference type="InterPro" id="IPR003593">
    <property type="entry name" value="AAA+_ATPase"/>
</dbReference>
<dbReference type="SMART" id="SM00382">
    <property type="entry name" value="AAA"/>
    <property type="match status" value="1"/>
</dbReference>
<dbReference type="InterPro" id="IPR053498">
    <property type="entry name" value="Retron_ATPase"/>
</dbReference>
<keyword evidence="2" id="KW-0547">Nucleotide-binding</keyword>
<accession>A0A6D2C1A1</accession>
<organism evidence="2 3">
    <name type="scientific">Salmonella enterica subsp. enterica serovar Stanley</name>
    <dbReference type="NCBI Taxonomy" id="192953"/>
    <lineage>
        <taxon>Bacteria</taxon>
        <taxon>Pseudomonadati</taxon>
        <taxon>Pseudomonadota</taxon>
        <taxon>Gammaproteobacteria</taxon>
        <taxon>Enterobacterales</taxon>
        <taxon>Enterobacteriaceae</taxon>
        <taxon>Salmonella</taxon>
    </lineage>
</organism>
<comment type="caution">
    <text evidence="2">The sequence shown here is derived from an EMBL/GenBank/DDBJ whole genome shotgun (WGS) entry which is preliminary data.</text>
</comment>
<dbReference type="GO" id="GO:0000731">
    <property type="term" value="P:DNA synthesis involved in DNA repair"/>
    <property type="evidence" value="ECO:0007669"/>
    <property type="project" value="TreeGrafter"/>
</dbReference>
<dbReference type="SUPFAM" id="SSF52540">
    <property type="entry name" value="P-loop containing nucleoside triphosphate hydrolases"/>
    <property type="match status" value="1"/>
</dbReference>
<dbReference type="PANTHER" id="PTHR32182">
    <property type="entry name" value="DNA REPLICATION AND REPAIR PROTEIN RECF"/>
    <property type="match status" value="1"/>
</dbReference>
<sequence>MEQKLPSRITKLIKKSENGDFATSYQLYKIFSSDEYGVEPDEKMSKYFKELSAKQLEGGQLRVAGIRLENYKGFESLIMNFSLKKNSTILVGNNGCGKSTILDAIQKGMTHLSSRLSTRSHNGDSIEKHELKKGQNYASIVINYDYMGVPFPMTIAMTEPGYEDRAKSNYSGINELGNIFKTANSINQNTSFPLIAMYTVERANDVSTKDIENSAEIKEAQIWDKFKAYNKSLTGKADFKLFFRWFKELIEIENSDNADITALRAEIRAKEKDLDNPLLKALLAENKDSQTTKKLLEDHNNTLQILKDRLNSYYSINSKTLHTVEDAIYSFLPGFSNLKLQRAPLDLIVDKENVSLSVLQLSQGEKSILALIADIARRLTLLNPNSVNPLNGTGVVLIDEIDLHLHPSWQQNIIPRLERTFKNIQFIVTTHSPQVCHTIDSQNIWLLKNGQKFKAPKGVRGAISSWVLENLFEVAQRPPDDKYTKLLQEYKDLVYSEEYASDYTRKLGATLSQHFGPDDETLVELKLEIEKRIWEDDFEKDQ</sequence>
<dbReference type="GO" id="GO:0005524">
    <property type="term" value="F:ATP binding"/>
    <property type="evidence" value="ECO:0007669"/>
    <property type="project" value="UniProtKB-KW"/>
</dbReference>
<keyword evidence="2" id="KW-0067">ATP-binding</keyword>
<dbReference type="InterPro" id="IPR027417">
    <property type="entry name" value="P-loop_NTPase"/>
</dbReference>
<evidence type="ECO:0000313" key="3">
    <source>
        <dbReference type="Proteomes" id="UP000305680"/>
    </source>
</evidence>
<reference evidence="2 3" key="1">
    <citation type="journal article" date="2019" name="Foodborne Pathog. Dis.">
        <title>Whole Genome Sequencing Analysis of Nontyphoidal Salmonella enterica of Chicken Meat and Human Origin Under Surveillance in Sri Lanka.</title>
        <authorList>
            <person name="Tay M.Y.F."/>
            <person name="Pathirage S."/>
            <person name="Chandrasekaran L."/>
            <person name="Wickramasuriya U."/>
            <person name="Sadeepanie N."/>
            <person name="Waidyarathna K.D.K."/>
            <person name="Liyanage L.D.C."/>
            <person name="Seow K.L.G."/>
            <person name="Hendriksen R.S."/>
            <person name="Takeuchi M.T."/>
            <person name="Schlundt J."/>
        </authorList>
    </citation>
    <scope>NUCLEOTIDE SEQUENCE [LARGE SCALE GENOMIC DNA]</scope>
    <source>
        <strain evidence="2 3">SL_66_D001</strain>
    </source>
</reference>
<dbReference type="NCBIfam" id="NF041760">
    <property type="entry name" value="PtuA"/>
    <property type="match status" value="1"/>
</dbReference>
<dbReference type="RefSeq" id="WP_138020406.1">
    <property type="nucleotide sequence ID" value="NZ_SMQX01000003.1"/>
</dbReference>
<name>A0A6D2C1A1_SALET</name>
<evidence type="ECO:0000259" key="1">
    <source>
        <dbReference type="SMART" id="SM00382"/>
    </source>
</evidence>
<proteinExistence type="predicted"/>
<dbReference type="InterPro" id="IPR041685">
    <property type="entry name" value="AAA_GajA/Old/RecF-like"/>
</dbReference>
<feature type="domain" description="AAA+ ATPase" evidence="1">
    <location>
        <begin position="84"/>
        <end position="451"/>
    </location>
</feature>
<dbReference type="CDD" id="cd00267">
    <property type="entry name" value="ABC_ATPase"/>
    <property type="match status" value="1"/>
</dbReference>
<dbReference type="GO" id="GO:0016887">
    <property type="term" value="F:ATP hydrolysis activity"/>
    <property type="evidence" value="ECO:0007669"/>
    <property type="project" value="InterPro"/>
</dbReference>
<dbReference type="Proteomes" id="UP000305680">
    <property type="component" value="Unassembled WGS sequence"/>
</dbReference>